<evidence type="ECO:0000256" key="1">
    <source>
        <dbReference type="ARBA" id="ARBA00003689"/>
    </source>
</evidence>
<evidence type="ECO:0000256" key="4">
    <source>
        <dbReference type="ARBA" id="ARBA00022737"/>
    </source>
</evidence>
<feature type="domain" description="Beta/gamma crystallin 'Greek key'" evidence="5">
    <location>
        <begin position="63"/>
        <end position="104"/>
    </location>
</feature>
<dbReference type="InterPro" id="IPR000772">
    <property type="entry name" value="Ricin_B_lectin"/>
</dbReference>
<dbReference type="InterPro" id="IPR001064">
    <property type="entry name" value="Beta/gamma_crystallin"/>
</dbReference>
<dbReference type="InterPro" id="IPR011024">
    <property type="entry name" value="G_crystallin-like"/>
</dbReference>
<keyword evidence="7" id="KW-1185">Reference proteome</keyword>
<evidence type="ECO:0000256" key="2">
    <source>
        <dbReference type="ARBA" id="ARBA00009646"/>
    </source>
</evidence>
<evidence type="ECO:0000259" key="5">
    <source>
        <dbReference type="PROSITE" id="PS50915"/>
    </source>
</evidence>
<comment type="similarity">
    <text evidence="2">Belongs to the beta/gamma-crystallin family.</text>
</comment>
<dbReference type="PANTHER" id="PTHR11818:SF50">
    <property type="entry name" value="BETA_GAMMA CRYSTALLIN DOMAIN-CONTAINING PROTEIN 2"/>
    <property type="match status" value="1"/>
</dbReference>
<dbReference type="PROSITE" id="PS50915">
    <property type="entry name" value="CRYSTALLIN_BETA_GAMMA"/>
    <property type="match status" value="1"/>
</dbReference>
<evidence type="ECO:0000313" key="7">
    <source>
        <dbReference type="Proteomes" id="UP000593571"/>
    </source>
</evidence>
<organism evidence="6 7">
    <name type="scientific">Rousettus aegyptiacus</name>
    <name type="common">Egyptian fruit bat</name>
    <name type="synonym">Pteropus aegyptiacus</name>
    <dbReference type="NCBI Taxonomy" id="9407"/>
    <lineage>
        <taxon>Eukaryota</taxon>
        <taxon>Metazoa</taxon>
        <taxon>Chordata</taxon>
        <taxon>Craniata</taxon>
        <taxon>Vertebrata</taxon>
        <taxon>Euteleostomi</taxon>
        <taxon>Mammalia</taxon>
        <taxon>Eutheria</taxon>
        <taxon>Laurasiatheria</taxon>
        <taxon>Chiroptera</taxon>
        <taxon>Yinpterochiroptera</taxon>
        <taxon>Pteropodoidea</taxon>
        <taxon>Pteropodidae</taxon>
        <taxon>Rousettinae</taxon>
        <taxon>Rousettus</taxon>
    </lineage>
</organism>
<dbReference type="SUPFAM" id="SSF49695">
    <property type="entry name" value="gamma-Crystallin-like"/>
    <property type="match status" value="1"/>
</dbReference>
<dbReference type="SUPFAM" id="SSF50370">
    <property type="entry name" value="Ricin B-like lectins"/>
    <property type="match status" value="1"/>
</dbReference>
<comment type="function">
    <text evidence="1">Crystallins are the dominant structural components of the vertebrate eye lens.</text>
</comment>
<dbReference type="Gene3D" id="2.60.20.10">
    <property type="entry name" value="Crystallins"/>
    <property type="match status" value="1"/>
</dbReference>
<dbReference type="Gene3D" id="2.80.10.50">
    <property type="match status" value="1"/>
</dbReference>
<dbReference type="AlphaFoldDB" id="A0A7J8K6P0"/>
<protein>
    <submittedName>
        <fullName evidence="6">Crystallin beta-gamma domain containing 2</fullName>
    </submittedName>
</protein>
<comment type="caution">
    <text evidence="6">The sequence shown here is derived from an EMBL/GenBank/DDBJ whole genome shotgun (WGS) entry which is preliminary data.</text>
</comment>
<accession>A0A7J8K6P0</accession>
<dbReference type="InterPro" id="IPR050252">
    <property type="entry name" value="Beta/Gamma-Crystallin"/>
</dbReference>
<sequence>MGCLASTVLGSLRKVPLHFSEPSLFLYGLECFEGKEIELNGEVRSLQAEGFNNHVLSVRIQGGTWVLCEHSDFRGRQWLVGSCEITNWLTYSGTQRVGSLYPIKQRRAYFRLWNAALGGFLAVPDHVEDMKAGRVVVSEPGAGGSCIWYYEDGLLKNQVAPTMSLQVIGPPSTGSKVVLWAETRLPRQTWSINESGHICSQMFEGRILDVKGGRGYDQDHVVLWELTKDRVSQIWTVHVL</sequence>
<name>A0A7J8K6P0_ROUAE</name>
<dbReference type="InterPro" id="IPR035992">
    <property type="entry name" value="Ricin_B-like_lectins"/>
</dbReference>
<evidence type="ECO:0000313" key="6">
    <source>
        <dbReference type="EMBL" id="KAF6504502.1"/>
    </source>
</evidence>
<keyword evidence="4" id="KW-0677">Repeat</keyword>
<dbReference type="EMBL" id="JACASE010000001">
    <property type="protein sequence ID" value="KAF6504502.1"/>
    <property type="molecule type" value="Genomic_DNA"/>
</dbReference>
<dbReference type="Proteomes" id="UP000593571">
    <property type="component" value="Unassembled WGS sequence"/>
</dbReference>
<evidence type="ECO:0000256" key="3">
    <source>
        <dbReference type="ARBA" id="ARBA00022613"/>
    </source>
</evidence>
<keyword evidence="3" id="KW-0273">Eye lens protein</keyword>
<dbReference type="GO" id="GO:0005212">
    <property type="term" value="F:structural constituent of eye lens"/>
    <property type="evidence" value="ECO:0007669"/>
    <property type="project" value="UniProtKB-KW"/>
</dbReference>
<gene>
    <name evidence="6" type="ORF">HJG63_003378</name>
</gene>
<dbReference type="PROSITE" id="PS50231">
    <property type="entry name" value="RICIN_B_LECTIN"/>
    <property type="match status" value="1"/>
</dbReference>
<dbReference type="Pfam" id="PF00030">
    <property type="entry name" value="Crystall"/>
    <property type="match status" value="1"/>
</dbReference>
<proteinExistence type="inferred from homology"/>
<dbReference type="SMART" id="SM00247">
    <property type="entry name" value="XTALbg"/>
    <property type="match status" value="1"/>
</dbReference>
<dbReference type="Pfam" id="PF00652">
    <property type="entry name" value="Ricin_B_lectin"/>
    <property type="match status" value="1"/>
</dbReference>
<dbReference type="PANTHER" id="PTHR11818">
    <property type="entry name" value="BETA/GAMMA CRYSTALLIN"/>
    <property type="match status" value="1"/>
</dbReference>
<reference evidence="6 7" key="1">
    <citation type="journal article" date="2020" name="Nature">
        <title>Six reference-quality genomes reveal evolution of bat adaptations.</title>
        <authorList>
            <person name="Jebb D."/>
            <person name="Huang Z."/>
            <person name="Pippel M."/>
            <person name="Hughes G.M."/>
            <person name="Lavrichenko K."/>
            <person name="Devanna P."/>
            <person name="Winkler S."/>
            <person name="Jermiin L.S."/>
            <person name="Skirmuntt E.C."/>
            <person name="Katzourakis A."/>
            <person name="Burkitt-Gray L."/>
            <person name="Ray D.A."/>
            <person name="Sullivan K.A.M."/>
            <person name="Roscito J.G."/>
            <person name="Kirilenko B.M."/>
            <person name="Davalos L.M."/>
            <person name="Corthals A.P."/>
            <person name="Power M.L."/>
            <person name="Jones G."/>
            <person name="Ransome R.D."/>
            <person name="Dechmann D.K.N."/>
            <person name="Locatelli A.G."/>
            <person name="Puechmaille S.J."/>
            <person name="Fedrigo O."/>
            <person name="Jarvis E.D."/>
            <person name="Hiller M."/>
            <person name="Vernes S.C."/>
            <person name="Myers E.W."/>
            <person name="Teeling E.C."/>
        </authorList>
    </citation>
    <scope>NUCLEOTIDE SEQUENCE [LARGE SCALE GENOMIC DNA]</scope>
    <source>
        <strain evidence="6">MRouAeg1</strain>
        <tissue evidence="6">Muscle</tissue>
    </source>
</reference>